<keyword evidence="5" id="KW-0472">Membrane</keyword>
<gene>
    <name evidence="7" type="ORF">C3729_03240</name>
</gene>
<feature type="domain" description="Cytochrome c" evidence="6">
    <location>
        <begin position="183"/>
        <end position="268"/>
    </location>
</feature>
<protein>
    <submittedName>
        <fullName evidence="7">Cytochrome C</fullName>
    </submittedName>
</protein>
<evidence type="ECO:0000313" key="8">
    <source>
        <dbReference type="Proteomes" id="UP000238565"/>
    </source>
</evidence>
<sequence length="289" mass="32551">MKHRTPVLVNIVAILFILVFLFYMFIQNTSFLSSPYFWGTIVIGIVLAYIFNAIGALAENERFKQMTDAEKATFLKEKEIPYFKRLYDSAFKKQSDVEEKDILIDHGFDGIKELDNQLPKWWLGLFYFGVIYAVVYLIAYSVSDFAHPDKEYEAEHKQQLADIAAYDAVTPKATIETAKYNADNIAEGEQIFKTNCVSCHSEGGKGGIGPNLTDDFWINQPEKTLFKNVFHMVENGSPNNPAMQAFGKNGVLNGNDIEKVAAYIYHINQEMPDAAGGAAPQGTKANWEK</sequence>
<feature type="transmembrane region" description="Helical" evidence="5">
    <location>
        <begin position="121"/>
        <end position="142"/>
    </location>
</feature>
<comment type="caution">
    <text evidence="7">The sequence shown here is derived from an EMBL/GenBank/DDBJ whole genome shotgun (WGS) entry which is preliminary data.</text>
</comment>
<keyword evidence="5" id="KW-1133">Transmembrane helix</keyword>
<keyword evidence="1 4" id="KW-0349">Heme</keyword>
<organism evidence="7 8">
    <name type="scientific">Cloacibacterium normanense</name>
    <dbReference type="NCBI Taxonomy" id="237258"/>
    <lineage>
        <taxon>Bacteria</taxon>
        <taxon>Pseudomonadati</taxon>
        <taxon>Bacteroidota</taxon>
        <taxon>Flavobacteriia</taxon>
        <taxon>Flavobacteriales</taxon>
        <taxon>Weeksellaceae</taxon>
    </lineage>
</organism>
<dbReference type="Gene3D" id="1.10.760.10">
    <property type="entry name" value="Cytochrome c-like domain"/>
    <property type="match status" value="1"/>
</dbReference>
<dbReference type="InterPro" id="IPR032858">
    <property type="entry name" value="CcoP_N"/>
</dbReference>
<keyword evidence="2 4" id="KW-0479">Metal-binding</keyword>
<keyword evidence="5" id="KW-0812">Transmembrane</keyword>
<dbReference type="InterPro" id="IPR009056">
    <property type="entry name" value="Cyt_c-like_dom"/>
</dbReference>
<dbReference type="PANTHER" id="PTHR33751:SF1">
    <property type="entry name" value="CBB3-TYPE CYTOCHROME C OXIDASE SUBUNIT FIXP"/>
    <property type="match status" value="1"/>
</dbReference>
<evidence type="ECO:0000256" key="4">
    <source>
        <dbReference type="PROSITE-ProRule" id="PRU00433"/>
    </source>
</evidence>
<evidence type="ECO:0000256" key="3">
    <source>
        <dbReference type="ARBA" id="ARBA00023004"/>
    </source>
</evidence>
<reference evidence="7 8" key="1">
    <citation type="submission" date="2018-02" db="EMBL/GenBank/DDBJ databases">
        <title>Draft genome sequence of bacterial isolates from marine environment.</title>
        <authorList>
            <person name="Singh S.K."/>
            <person name="Hill R."/>
            <person name="Major S."/>
            <person name="Cai H."/>
            <person name="Li Y."/>
        </authorList>
    </citation>
    <scope>NUCLEOTIDE SEQUENCE [LARGE SCALE GENOMIC DNA]</scope>
    <source>
        <strain evidence="7 8">IMET F</strain>
    </source>
</reference>
<dbReference type="PANTHER" id="PTHR33751">
    <property type="entry name" value="CBB3-TYPE CYTOCHROME C OXIDASE SUBUNIT FIXP"/>
    <property type="match status" value="1"/>
</dbReference>
<evidence type="ECO:0000256" key="1">
    <source>
        <dbReference type="ARBA" id="ARBA00022617"/>
    </source>
</evidence>
<dbReference type="GO" id="GO:0020037">
    <property type="term" value="F:heme binding"/>
    <property type="evidence" value="ECO:0007669"/>
    <property type="project" value="InterPro"/>
</dbReference>
<dbReference type="InterPro" id="IPR036909">
    <property type="entry name" value="Cyt_c-like_dom_sf"/>
</dbReference>
<dbReference type="Proteomes" id="UP000238565">
    <property type="component" value="Unassembled WGS sequence"/>
</dbReference>
<dbReference type="AlphaFoldDB" id="A0A2S7I651"/>
<evidence type="ECO:0000313" key="7">
    <source>
        <dbReference type="EMBL" id="PPZ92009.1"/>
    </source>
</evidence>
<dbReference type="Pfam" id="PF13442">
    <property type="entry name" value="Cytochrome_CBB3"/>
    <property type="match status" value="1"/>
</dbReference>
<dbReference type="PROSITE" id="PS51007">
    <property type="entry name" value="CYTC"/>
    <property type="match status" value="1"/>
</dbReference>
<proteinExistence type="predicted"/>
<dbReference type="GO" id="GO:0046872">
    <property type="term" value="F:metal ion binding"/>
    <property type="evidence" value="ECO:0007669"/>
    <property type="project" value="UniProtKB-KW"/>
</dbReference>
<dbReference type="Gene3D" id="6.10.280.130">
    <property type="match status" value="1"/>
</dbReference>
<evidence type="ECO:0000256" key="5">
    <source>
        <dbReference type="SAM" id="Phobius"/>
    </source>
</evidence>
<dbReference type="EMBL" id="PTPZ01000002">
    <property type="protein sequence ID" value="PPZ92009.1"/>
    <property type="molecule type" value="Genomic_DNA"/>
</dbReference>
<dbReference type="SUPFAM" id="SSF46626">
    <property type="entry name" value="Cytochrome c"/>
    <property type="match status" value="1"/>
</dbReference>
<dbReference type="InterPro" id="IPR050597">
    <property type="entry name" value="Cytochrome_c_Oxidase_Subunit"/>
</dbReference>
<name>A0A2S7I651_9FLAO</name>
<feature type="transmembrane region" description="Helical" evidence="5">
    <location>
        <begin position="7"/>
        <end position="26"/>
    </location>
</feature>
<feature type="transmembrane region" description="Helical" evidence="5">
    <location>
        <begin position="38"/>
        <end position="58"/>
    </location>
</feature>
<keyword evidence="3 4" id="KW-0408">Iron</keyword>
<dbReference type="Pfam" id="PF14715">
    <property type="entry name" value="FixP_N"/>
    <property type="match status" value="1"/>
</dbReference>
<dbReference type="RefSeq" id="WP_104792847.1">
    <property type="nucleotide sequence ID" value="NZ_JAYSFO010000091.1"/>
</dbReference>
<dbReference type="InterPro" id="IPR038414">
    <property type="entry name" value="CcoP_N_sf"/>
</dbReference>
<evidence type="ECO:0000256" key="2">
    <source>
        <dbReference type="ARBA" id="ARBA00022723"/>
    </source>
</evidence>
<accession>A0A2S7I651</accession>
<dbReference type="GO" id="GO:0009055">
    <property type="term" value="F:electron transfer activity"/>
    <property type="evidence" value="ECO:0007669"/>
    <property type="project" value="InterPro"/>
</dbReference>
<evidence type="ECO:0000259" key="6">
    <source>
        <dbReference type="PROSITE" id="PS51007"/>
    </source>
</evidence>